<dbReference type="EMBL" id="MASQ01000057">
    <property type="protein sequence ID" value="OCB03617.1"/>
    <property type="molecule type" value="Genomic_DNA"/>
</dbReference>
<name>A0A1B9C0X2_9PROT</name>
<sequence length="128" mass="14132">MTDTTQQKTPNVPMFNITTRGAAVDSLKRNPQFRGKEVGNILSAVEASPNDWSLPLNPVETSLVFLGVMSGAHSLQTPVMITLDREFWSEMHKQDVHTKNGSHAKEVFCPDPRAVTILFNLNPQEASA</sequence>
<accession>A0A1B9C0X2</accession>
<evidence type="ECO:0000313" key="2">
    <source>
        <dbReference type="Proteomes" id="UP000093129"/>
    </source>
</evidence>
<dbReference type="RefSeq" id="WP_065412707.1">
    <property type="nucleotide sequence ID" value="NZ_MASQ01000057.1"/>
</dbReference>
<dbReference type="Proteomes" id="UP000093129">
    <property type="component" value="Unassembled WGS sequence"/>
</dbReference>
<comment type="caution">
    <text evidence="1">The sequence shown here is derived from an EMBL/GenBank/DDBJ whole genome shotgun (WGS) entry which is preliminary data.</text>
</comment>
<organism evidence="1 2">
    <name type="scientific">Acidithiobacillus ferrivorans</name>
    <dbReference type="NCBI Taxonomy" id="160808"/>
    <lineage>
        <taxon>Bacteria</taxon>
        <taxon>Pseudomonadati</taxon>
        <taxon>Pseudomonadota</taxon>
        <taxon>Acidithiobacillia</taxon>
        <taxon>Acidithiobacillales</taxon>
        <taxon>Acidithiobacillaceae</taxon>
        <taxon>Acidithiobacillus</taxon>
    </lineage>
</organism>
<protein>
    <submittedName>
        <fullName evidence="1">Uncharacterized protein</fullName>
    </submittedName>
</protein>
<dbReference type="AlphaFoldDB" id="A0A1B9C0X2"/>
<proteinExistence type="predicted"/>
<evidence type="ECO:0000313" key="1">
    <source>
        <dbReference type="EMBL" id="OCB03617.1"/>
    </source>
</evidence>
<gene>
    <name evidence="1" type="ORF">BBC27_00490</name>
</gene>
<reference evidence="1 2" key="1">
    <citation type="submission" date="2016-07" db="EMBL/GenBank/DDBJ databases">
        <title>Draft genome of a psychrotolerant acidophile Acidithiobacillus ferrivorans strain YL15.</title>
        <authorList>
            <person name="Peng T."/>
            <person name="Ma L."/>
            <person name="Nan M."/>
            <person name="An N."/>
            <person name="Wang M."/>
            <person name="Qiu G."/>
            <person name="Zeng W."/>
        </authorList>
    </citation>
    <scope>NUCLEOTIDE SEQUENCE [LARGE SCALE GENOMIC DNA]</scope>
    <source>
        <strain evidence="1 2">YL15</strain>
    </source>
</reference>